<keyword evidence="3" id="KW-0012">Acyltransferase</keyword>
<dbReference type="Proteomes" id="UP000548326">
    <property type="component" value="Unassembled WGS sequence"/>
</dbReference>
<keyword evidence="1" id="KW-0812">Transmembrane</keyword>
<feature type="transmembrane region" description="Helical" evidence="1">
    <location>
        <begin position="143"/>
        <end position="162"/>
    </location>
</feature>
<evidence type="ECO:0000256" key="1">
    <source>
        <dbReference type="SAM" id="Phobius"/>
    </source>
</evidence>
<accession>A0A841J4V2</accession>
<comment type="caution">
    <text evidence="3">The sequence shown here is derived from an EMBL/GenBank/DDBJ whole genome shotgun (WGS) entry which is preliminary data.</text>
</comment>
<name>A0A841J4V2_9SPHI</name>
<evidence type="ECO:0000313" key="3">
    <source>
        <dbReference type="EMBL" id="MBB6126013.1"/>
    </source>
</evidence>
<evidence type="ECO:0000259" key="2">
    <source>
        <dbReference type="Pfam" id="PF07786"/>
    </source>
</evidence>
<feature type="transmembrane region" description="Helical" evidence="1">
    <location>
        <begin position="12"/>
        <end position="29"/>
    </location>
</feature>
<dbReference type="PANTHER" id="PTHR31061:SF24">
    <property type="entry name" value="LD22376P"/>
    <property type="match status" value="1"/>
</dbReference>
<evidence type="ECO:0000313" key="4">
    <source>
        <dbReference type="Proteomes" id="UP000548326"/>
    </source>
</evidence>
<protein>
    <submittedName>
        <fullName evidence="3">Putative acyltransferase</fullName>
    </submittedName>
</protein>
<feature type="transmembrane region" description="Helical" evidence="1">
    <location>
        <begin position="305"/>
        <end position="323"/>
    </location>
</feature>
<feature type="transmembrane region" description="Helical" evidence="1">
    <location>
        <begin position="41"/>
        <end position="64"/>
    </location>
</feature>
<gene>
    <name evidence="3" type="ORF">HDF22_000114</name>
</gene>
<dbReference type="InterPro" id="IPR012429">
    <property type="entry name" value="HGSNAT_cat"/>
</dbReference>
<keyword evidence="1" id="KW-1133">Transmembrane helix</keyword>
<reference evidence="3 4" key="1">
    <citation type="submission" date="2020-08" db="EMBL/GenBank/DDBJ databases">
        <title>Genomic Encyclopedia of Type Strains, Phase IV (KMG-V): Genome sequencing to study the core and pangenomes of soil and plant-associated prokaryotes.</title>
        <authorList>
            <person name="Whitman W."/>
        </authorList>
    </citation>
    <scope>NUCLEOTIDE SEQUENCE [LARGE SCALE GENOMIC DNA]</scope>
    <source>
        <strain evidence="3 4">MP601</strain>
    </source>
</reference>
<organism evidence="3 4">
    <name type="scientific">Mucilaginibacter lappiensis</name>
    <dbReference type="NCBI Taxonomy" id="354630"/>
    <lineage>
        <taxon>Bacteria</taxon>
        <taxon>Pseudomonadati</taxon>
        <taxon>Bacteroidota</taxon>
        <taxon>Sphingobacteriia</taxon>
        <taxon>Sphingobacteriales</taxon>
        <taxon>Sphingobacteriaceae</taxon>
        <taxon>Mucilaginibacter</taxon>
    </lineage>
</organism>
<feature type="transmembrane region" description="Helical" evidence="1">
    <location>
        <begin position="343"/>
        <end position="366"/>
    </location>
</feature>
<dbReference type="GO" id="GO:0016746">
    <property type="term" value="F:acyltransferase activity"/>
    <property type="evidence" value="ECO:0007669"/>
    <property type="project" value="UniProtKB-KW"/>
</dbReference>
<feature type="transmembrane region" description="Helical" evidence="1">
    <location>
        <begin position="237"/>
        <end position="255"/>
    </location>
</feature>
<dbReference type="EMBL" id="JACHCA010000001">
    <property type="protein sequence ID" value="MBB6126013.1"/>
    <property type="molecule type" value="Genomic_DNA"/>
</dbReference>
<feature type="domain" description="Heparan-alpha-glucosaminide N-acetyltransferase catalytic" evidence="2">
    <location>
        <begin position="7"/>
        <end position="157"/>
    </location>
</feature>
<keyword evidence="1" id="KW-0472">Membrane</keyword>
<keyword evidence="3" id="KW-0808">Transferase</keyword>
<feature type="transmembrane region" description="Helical" evidence="1">
    <location>
        <begin position="85"/>
        <end position="102"/>
    </location>
</feature>
<dbReference type="RefSeq" id="WP_183584955.1">
    <property type="nucleotide sequence ID" value="NZ_JACHCA010000001.1"/>
</dbReference>
<proteinExistence type="predicted"/>
<feature type="transmembrane region" description="Helical" evidence="1">
    <location>
        <begin position="114"/>
        <end position="136"/>
    </location>
</feature>
<dbReference type="AlphaFoldDB" id="A0A841J4V2"/>
<feature type="transmembrane region" description="Helical" evidence="1">
    <location>
        <begin position="204"/>
        <end position="225"/>
    </location>
</feature>
<feature type="transmembrane region" description="Helical" evidence="1">
    <location>
        <begin position="261"/>
        <end position="285"/>
    </location>
</feature>
<dbReference type="PANTHER" id="PTHR31061">
    <property type="entry name" value="LD22376P"/>
    <property type="match status" value="1"/>
</dbReference>
<sequence>MALAKDRFITLDIFRGMTICFMIIVNAPGSGAVQWAPLDHAAWFGFTPTDLVFPSFLFAVGNALSFSKNKFESNSAFLRKIGKRTLIIFLLGYLMYWFPFFHREAGGWGFNPLWSTRIMGVLQRIALCYFFGSLIVHYCSKRIAVIISVLLLLGYWVFLLLLGEPGKELTMLGNAGTRLDILIMGNAHLYHDKGGPIAFDPEGLLSTLPAIVNVIAGYLAGAYIQRKGRNYESVAKLLIAGVCLIGIALFWAQFFPLAKKLWTSTFTLLTIGIDLVIIGVLIYAIEIKNIKRGTNFFLVFGRNSLAIYLLSELLFTVISTIWVKPSLSFYDWVNQVFYQPLFPGAFGTLVFAICYMMFCWLVGYMMDKRKVYIKI</sequence>
<dbReference type="Pfam" id="PF07786">
    <property type="entry name" value="HGSNAT_cat"/>
    <property type="match status" value="1"/>
</dbReference>